<proteinExistence type="predicted"/>
<gene>
    <name evidence="1" type="ORF">V8G54_005359</name>
</gene>
<organism evidence="1 2">
    <name type="scientific">Vigna mungo</name>
    <name type="common">Black gram</name>
    <name type="synonym">Phaseolus mungo</name>
    <dbReference type="NCBI Taxonomy" id="3915"/>
    <lineage>
        <taxon>Eukaryota</taxon>
        <taxon>Viridiplantae</taxon>
        <taxon>Streptophyta</taxon>
        <taxon>Embryophyta</taxon>
        <taxon>Tracheophyta</taxon>
        <taxon>Spermatophyta</taxon>
        <taxon>Magnoliopsida</taxon>
        <taxon>eudicotyledons</taxon>
        <taxon>Gunneridae</taxon>
        <taxon>Pentapetalae</taxon>
        <taxon>rosids</taxon>
        <taxon>fabids</taxon>
        <taxon>Fabales</taxon>
        <taxon>Fabaceae</taxon>
        <taxon>Papilionoideae</taxon>
        <taxon>50 kb inversion clade</taxon>
        <taxon>NPAAA clade</taxon>
        <taxon>indigoferoid/millettioid clade</taxon>
        <taxon>Phaseoleae</taxon>
        <taxon>Vigna</taxon>
    </lineage>
</organism>
<protein>
    <submittedName>
        <fullName evidence="1">Uncharacterized protein</fullName>
    </submittedName>
</protein>
<dbReference type="EMBL" id="CP144699">
    <property type="protein sequence ID" value="WVZ18037.1"/>
    <property type="molecule type" value="Genomic_DNA"/>
</dbReference>
<accession>A0AAQ3P0A6</accession>
<evidence type="ECO:0000313" key="1">
    <source>
        <dbReference type="EMBL" id="WVZ18037.1"/>
    </source>
</evidence>
<evidence type="ECO:0000313" key="2">
    <source>
        <dbReference type="Proteomes" id="UP001374535"/>
    </source>
</evidence>
<name>A0AAQ3P0A6_VIGMU</name>
<dbReference type="Proteomes" id="UP001374535">
    <property type="component" value="Chromosome 2"/>
</dbReference>
<keyword evidence="2" id="KW-1185">Reference proteome</keyword>
<reference evidence="1 2" key="1">
    <citation type="journal article" date="2023" name="Life. Sci Alliance">
        <title>Evolutionary insights into 3D genome organization and epigenetic landscape of Vigna mungo.</title>
        <authorList>
            <person name="Junaid A."/>
            <person name="Singh B."/>
            <person name="Bhatia S."/>
        </authorList>
    </citation>
    <scope>NUCLEOTIDE SEQUENCE [LARGE SCALE GENOMIC DNA]</scope>
    <source>
        <strain evidence="1">Urdbean</strain>
    </source>
</reference>
<dbReference type="AlphaFoldDB" id="A0AAQ3P0A6"/>
<sequence>MNWAAEACIGHDAQKIACVNDQSVRVRMHRDPLSFLQELKTTRFSLKNCEHGSVCVRTQTHGSVRFGTTWVEIQLQSCTYIASTNPLPFFLRNLQHLQHHFCQSIRYSPHFLLIFLHCVTELLIIMRP</sequence>